<organism evidence="8">
    <name type="scientific">marine sediment metagenome</name>
    <dbReference type="NCBI Taxonomy" id="412755"/>
    <lineage>
        <taxon>unclassified sequences</taxon>
        <taxon>metagenomes</taxon>
        <taxon>ecological metagenomes</taxon>
    </lineage>
</organism>
<comment type="similarity">
    <text evidence="2">Belongs to the FPP/GGPP synthase family.</text>
</comment>
<evidence type="ECO:0000256" key="3">
    <source>
        <dbReference type="ARBA" id="ARBA00022679"/>
    </source>
</evidence>
<evidence type="ECO:0000256" key="1">
    <source>
        <dbReference type="ARBA" id="ARBA00001946"/>
    </source>
</evidence>
<dbReference type="PROSITE" id="PS00723">
    <property type="entry name" value="POLYPRENYL_SYNTHASE_1"/>
    <property type="match status" value="1"/>
</dbReference>
<evidence type="ECO:0000256" key="4">
    <source>
        <dbReference type="ARBA" id="ARBA00022723"/>
    </source>
</evidence>
<dbReference type="GO" id="GO:0046872">
    <property type="term" value="F:metal ion binding"/>
    <property type="evidence" value="ECO:0007669"/>
    <property type="project" value="UniProtKB-KW"/>
</dbReference>
<dbReference type="CDD" id="cd00685">
    <property type="entry name" value="Trans_IPPS_HT"/>
    <property type="match status" value="1"/>
</dbReference>
<comment type="caution">
    <text evidence="8">The sequence shown here is derived from an EMBL/GenBank/DDBJ whole genome shotgun (WGS) entry which is preliminary data.</text>
</comment>
<evidence type="ECO:0000256" key="6">
    <source>
        <dbReference type="ARBA" id="ARBA00023229"/>
    </source>
</evidence>
<keyword evidence="3" id="KW-0808">Transferase</keyword>
<dbReference type="InterPro" id="IPR033749">
    <property type="entry name" value="Polyprenyl_synt_CS"/>
</dbReference>
<keyword evidence="5" id="KW-0460">Magnesium</keyword>
<sequence length="292" mass="32265">MKVEERLKLKRKAVERELENILSQENSLLFQAMRYAVFSGGKRFRPLLTLSSGECFGASPDLVLPFACALELIHNYSLVHDDLPSLDNDDLRRGKPSCHKAYGEDIALLAGDSLLTMAFEIAAQAPLRNDLQIKRGQIIKEISQFAGVKGMVGGQLMDITLSQDVLTEETYHELILKKTGSLIIASVKTGAILGEAGDSELEAVIKYGRNVGLAFQVRDDILDSGKDAQKGRLPRPNSVSLFGLKDSERRLKDFVEAAKNALDEASLESEELNYLAAKLLELEKRSENEQNS</sequence>
<evidence type="ECO:0000313" key="8">
    <source>
        <dbReference type="EMBL" id="KKN60848.1"/>
    </source>
</evidence>
<evidence type="ECO:0000256" key="5">
    <source>
        <dbReference type="ARBA" id="ARBA00022842"/>
    </source>
</evidence>
<dbReference type="SFLD" id="SFLDS00005">
    <property type="entry name" value="Isoprenoid_Synthase_Type_I"/>
    <property type="match status" value="1"/>
</dbReference>
<keyword evidence="7" id="KW-0175">Coiled coil</keyword>
<dbReference type="Pfam" id="PF00348">
    <property type="entry name" value="polyprenyl_synt"/>
    <property type="match status" value="1"/>
</dbReference>
<dbReference type="SUPFAM" id="SSF48576">
    <property type="entry name" value="Terpenoid synthases"/>
    <property type="match status" value="1"/>
</dbReference>
<evidence type="ECO:0000256" key="2">
    <source>
        <dbReference type="ARBA" id="ARBA00006706"/>
    </source>
</evidence>
<comment type="cofactor">
    <cofactor evidence="1">
        <name>Mg(2+)</name>
        <dbReference type="ChEBI" id="CHEBI:18420"/>
    </cofactor>
</comment>
<dbReference type="GO" id="GO:0008299">
    <property type="term" value="P:isoprenoid biosynthetic process"/>
    <property type="evidence" value="ECO:0007669"/>
    <property type="project" value="UniProtKB-KW"/>
</dbReference>
<dbReference type="SFLD" id="SFLDG01017">
    <property type="entry name" value="Polyprenyl_Transferase_Like"/>
    <property type="match status" value="1"/>
</dbReference>
<dbReference type="GO" id="GO:0004659">
    <property type="term" value="F:prenyltransferase activity"/>
    <property type="evidence" value="ECO:0007669"/>
    <property type="project" value="InterPro"/>
</dbReference>
<dbReference type="Gene3D" id="1.10.600.10">
    <property type="entry name" value="Farnesyl Diphosphate Synthase"/>
    <property type="match status" value="1"/>
</dbReference>
<gene>
    <name evidence="8" type="ORF">LCGC14_0527890</name>
</gene>
<accession>A0A0F9V4R7</accession>
<proteinExistence type="inferred from homology"/>
<evidence type="ECO:0008006" key="9">
    <source>
        <dbReference type="Google" id="ProtNLM"/>
    </source>
</evidence>
<feature type="coiled-coil region" evidence="7">
    <location>
        <begin position="244"/>
        <end position="275"/>
    </location>
</feature>
<dbReference type="PROSITE" id="PS00444">
    <property type="entry name" value="POLYPRENYL_SYNTHASE_2"/>
    <property type="match status" value="1"/>
</dbReference>
<dbReference type="PANTHER" id="PTHR43281:SF1">
    <property type="entry name" value="FARNESYL DIPHOSPHATE SYNTHASE"/>
    <property type="match status" value="1"/>
</dbReference>
<keyword evidence="4" id="KW-0479">Metal-binding</keyword>
<dbReference type="PANTHER" id="PTHR43281">
    <property type="entry name" value="FARNESYL DIPHOSPHATE SYNTHASE"/>
    <property type="match status" value="1"/>
</dbReference>
<dbReference type="FunFam" id="1.10.600.10:FF:000001">
    <property type="entry name" value="Geranylgeranyl diphosphate synthase"/>
    <property type="match status" value="1"/>
</dbReference>
<keyword evidence="6" id="KW-0414">Isoprene biosynthesis</keyword>
<evidence type="ECO:0000256" key="7">
    <source>
        <dbReference type="SAM" id="Coils"/>
    </source>
</evidence>
<dbReference type="EMBL" id="LAZR01000680">
    <property type="protein sequence ID" value="KKN60848.1"/>
    <property type="molecule type" value="Genomic_DNA"/>
</dbReference>
<dbReference type="InterPro" id="IPR000092">
    <property type="entry name" value="Polyprenyl_synt"/>
</dbReference>
<reference evidence="8" key="1">
    <citation type="journal article" date="2015" name="Nature">
        <title>Complex archaea that bridge the gap between prokaryotes and eukaryotes.</title>
        <authorList>
            <person name="Spang A."/>
            <person name="Saw J.H."/>
            <person name="Jorgensen S.L."/>
            <person name="Zaremba-Niedzwiedzka K."/>
            <person name="Martijn J."/>
            <person name="Lind A.E."/>
            <person name="van Eijk R."/>
            <person name="Schleper C."/>
            <person name="Guy L."/>
            <person name="Ettema T.J."/>
        </authorList>
    </citation>
    <scope>NUCLEOTIDE SEQUENCE</scope>
</reference>
<name>A0A0F9V4R7_9ZZZZ</name>
<protein>
    <recommendedName>
        <fullName evidence="9">Polyprenyl synthetase family protein</fullName>
    </recommendedName>
</protein>
<dbReference type="InterPro" id="IPR008949">
    <property type="entry name" value="Isoprenoid_synthase_dom_sf"/>
</dbReference>
<dbReference type="AlphaFoldDB" id="A0A0F9V4R7"/>